<keyword evidence="3" id="KW-1185">Reference proteome</keyword>
<feature type="transmembrane region" description="Helical" evidence="1">
    <location>
        <begin position="15"/>
        <end position="39"/>
    </location>
</feature>
<dbReference type="RefSeq" id="WP_219937258.1">
    <property type="nucleotide sequence ID" value="NZ_JAGFNY010000009.1"/>
</dbReference>
<protein>
    <submittedName>
        <fullName evidence="2">DUF2333 family protein</fullName>
    </submittedName>
</protein>
<keyword evidence="1" id="KW-0472">Membrane</keyword>
<dbReference type="Proteomes" id="UP000731465">
    <property type="component" value="Unassembled WGS sequence"/>
</dbReference>
<keyword evidence="1" id="KW-0812">Transmembrane</keyword>
<dbReference type="Pfam" id="PF10095">
    <property type="entry name" value="DUF2333"/>
    <property type="match status" value="1"/>
</dbReference>
<dbReference type="InterPro" id="IPR016936">
    <property type="entry name" value="UCP029693"/>
</dbReference>
<accession>A0ABS7DFQ8</accession>
<evidence type="ECO:0000256" key="1">
    <source>
        <dbReference type="SAM" id="Phobius"/>
    </source>
</evidence>
<organism evidence="2 3">
    <name type="scientific">Succinivibrio faecicola</name>
    <dbReference type="NCBI Taxonomy" id="2820300"/>
    <lineage>
        <taxon>Bacteria</taxon>
        <taxon>Pseudomonadati</taxon>
        <taxon>Pseudomonadota</taxon>
        <taxon>Gammaproteobacteria</taxon>
        <taxon>Aeromonadales</taxon>
        <taxon>Succinivibrionaceae</taxon>
        <taxon>Succinivibrio</taxon>
    </lineage>
</organism>
<keyword evidence="1" id="KW-1133">Transmembrane helix</keyword>
<evidence type="ECO:0000313" key="3">
    <source>
        <dbReference type="Proteomes" id="UP000731465"/>
    </source>
</evidence>
<sequence>MKLNIMEKAKEGNKLLLSLVIFSVFVVLYVLYVTVVGLISSTCPKAYDPPVLEQTSTDQEKAIVIANSLTYALDQQLNSPFGWLPNDILFVPKILDNSTNYQKGVIYATRPASDIIAKTVSRYGKNDTLDSRLVDATSRYFVYSSDVWGFWFIYDAEGKYRSGIKNWLSWAQSVDTNAKNAGIYNVKSDDVYAILKYCNQMLEYALGNLNDVNIGHFDSDNQIYFAKGICSVVENVLRGLIAVDSSVIERGGNENVSAAIERLTSIRDFNPTYVFAGGSKKGDTMVPNHVASIARHIDIASNRINDIMTSMEK</sequence>
<dbReference type="EMBL" id="JAGFNY010000009">
    <property type="protein sequence ID" value="MBW7570038.1"/>
    <property type="molecule type" value="Genomic_DNA"/>
</dbReference>
<proteinExistence type="predicted"/>
<evidence type="ECO:0000313" key="2">
    <source>
        <dbReference type="EMBL" id="MBW7570038.1"/>
    </source>
</evidence>
<name>A0ABS7DFQ8_9GAMM</name>
<comment type="caution">
    <text evidence="2">The sequence shown here is derived from an EMBL/GenBank/DDBJ whole genome shotgun (WGS) entry which is preliminary data.</text>
</comment>
<gene>
    <name evidence="2" type="ORF">J5V48_03920</name>
</gene>
<reference evidence="2 3" key="1">
    <citation type="submission" date="2021-03" db="EMBL/GenBank/DDBJ databases">
        <title>Succinivibrio sp. nov. isolated from feces of cow.</title>
        <authorList>
            <person name="Choi J.-Y."/>
        </authorList>
    </citation>
    <scope>NUCLEOTIDE SEQUENCE [LARGE SCALE GENOMIC DNA]</scope>
    <source>
        <strain evidence="2 3">AGMB01872</strain>
    </source>
</reference>